<feature type="compositionally biased region" description="Basic and acidic residues" evidence="2">
    <location>
        <begin position="30"/>
        <end position="39"/>
    </location>
</feature>
<name>A0A2A3E1M5_APICC</name>
<dbReference type="PANTHER" id="PTHR14038">
    <property type="entry name" value="BAT2 HLA-B-ASSOCIATED TRANSCRIPT 2"/>
    <property type="match status" value="1"/>
</dbReference>
<feature type="compositionally biased region" description="Low complexity" evidence="2">
    <location>
        <begin position="91"/>
        <end position="118"/>
    </location>
</feature>
<feature type="region of interest" description="Disordered" evidence="2">
    <location>
        <begin position="312"/>
        <end position="350"/>
    </location>
</feature>
<dbReference type="InterPro" id="IPR009738">
    <property type="entry name" value="BAT2_N"/>
</dbReference>
<protein>
    <submittedName>
        <fullName evidence="4">Large proline-rich protein BAT2</fullName>
    </submittedName>
</protein>
<feature type="compositionally biased region" description="Basic and acidic residues" evidence="2">
    <location>
        <begin position="561"/>
        <end position="612"/>
    </location>
</feature>
<feature type="compositionally biased region" description="Low complexity" evidence="2">
    <location>
        <begin position="139"/>
        <end position="158"/>
    </location>
</feature>
<accession>A0A2A3E1M5</accession>
<feature type="compositionally biased region" description="Gly residues" evidence="2">
    <location>
        <begin position="218"/>
        <end position="231"/>
    </location>
</feature>
<feature type="domain" description="BAT2 N-terminal" evidence="3">
    <location>
        <begin position="1"/>
        <end position="189"/>
    </location>
</feature>
<dbReference type="InterPro" id="IPR033184">
    <property type="entry name" value="PRRC2"/>
</dbReference>
<dbReference type="PANTHER" id="PTHR14038:SF0">
    <property type="entry name" value="LP18708P"/>
    <property type="match status" value="1"/>
</dbReference>
<feature type="compositionally biased region" description="Basic and acidic residues" evidence="2">
    <location>
        <begin position="620"/>
        <end position="640"/>
    </location>
</feature>
<evidence type="ECO:0000259" key="3">
    <source>
        <dbReference type="Pfam" id="PF07001"/>
    </source>
</evidence>
<evidence type="ECO:0000313" key="5">
    <source>
        <dbReference type="Proteomes" id="UP000242457"/>
    </source>
</evidence>
<feature type="compositionally biased region" description="Gly residues" evidence="2">
    <location>
        <begin position="241"/>
        <end position="253"/>
    </location>
</feature>
<evidence type="ECO:0000256" key="2">
    <source>
        <dbReference type="SAM" id="MobiDB-lite"/>
    </source>
</evidence>
<feature type="compositionally biased region" description="Low complexity" evidence="2">
    <location>
        <begin position="462"/>
        <end position="474"/>
    </location>
</feature>
<keyword evidence="1" id="KW-0597">Phosphoprotein</keyword>
<feature type="region of interest" description="Disordered" evidence="2">
    <location>
        <begin position="134"/>
        <end position="286"/>
    </location>
</feature>
<dbReference type="AlphaFoldDB" id="A0A2A3E1M5"/>
<keyword evidence="5" id="KW-1185">Reference proteome</keyword>
<feature type="compositionally biased region" description="Polar residues" evidence="2">
    <location>
        <begin position="314"/>
        <end position="323"/>
    </location>
</feature>
<sequence length="718" mass="80283">MSTLSGLVSKGEKGKSKFQSLDINSLYRVSRGESLEQHQQKNTLPRKHGMQSLGKVPSARRPPANLPSLKSEHSSNDPAVSLVPSGGSGWATTKESTTTTTTTTTTAVTTSDTSTANSSTAQCVAGTITTSLHPLLPGQQNTSQSSYSSDVNNKSSWSAIMSRSGDGTAVGSQQQSHQQQQQQTASRELNAQYGPGPSLRPQTEGSWIQGGSRTTSGAGIGTAGSGSGNSGVQGPPLNITGPGGHTDLSGGGRQNLVQSPNMGMAQGGPPHSSSNSVNALNSNSHQVGPNLHHYRGLIPPFMYRGNFSGGFPSQFPTNTSSSGPRPRFNYPSERFPPPSIRQQERERVPEEEIITRPIIKEEDLTRMDDISRDAGWAAHDDIDYNQKLTFSDDEPDPEPSKKDEKKDNKEEKIEENSTDDKEKTRDNRDNRDNHDNRDLKESRDQATHRSWTQSSLSRDYRGSNGSGSYSGQSQLHSVHSLRGVEDDEAWNERRRLKVVEVASAVERARQRKEEEEKRYQESTRQAAAKKLQDLEQKLKEKQANESKGLISVPPVPIPVPEWEREKENRERERSEGKDEKSLNIRELRESRDGPKDNRDSRDQLLSDFRQTDRQNFTRQDSNRNERERERDRDQRDIRDRELHASFSRYYKTNLPPRFQKQQAEKINAGLNRVSPNTERSTSQSVPFSQQYDPGRWVHNHSSLSKCNFNDTHSFLFFF</sequence>
<dbReference type="Pfam" id="PF07001">
    <property type="entry name" value="BAT2_N"/>
    <property type="match status" value="1"/>
</dbReference>
<proteinExistence type="predicted"/>
<organism evidence="4 5">
    <name type="scientific">Apis cerana cerana</name>
    <name type="common">Oriental honeybee</name>
    <dbReference type="NCBI Taxonomy" id="94128"/>
    <lineage>
        <taxon>Eukaryota</taxon>
        <taxon>Metazoa</taxon>
        <taxon>Ecdysozoa</taxon>
        <taxon>Arthropoda</taxon>
        <taxon>Hexapoda</taxon>
        <taxon>Insecta</taxon>
        <taxon>Pterygota</taxon>
        <taxon>Neoptera</taxon>
        <taxon>Endopterygota</taxon>
        <taxon>Hymenoptera</taxon>
        <taxon>Apocrita</taxon>
        <taxon>Aculeata</taxon>
        <taxon>Apoidea</taxon>
        <taxon>Anthophila</taxon>
        <taxon>Apidae</taxon>
        <taxon>Apis</taxon>
    </lineage>
</organism>
<feature type="region of interest" description="Disordered" evidence="2">
    <location>
        <begin position="1"/>
        <end position="118"/>
    </location>
</feature>
<evidence type="ECO:0000313" key="4">
    <source>
        <dbReference type="EMBL" id="PBC25643.1"/>
    </source>
</evidence>
<dbReference type="GO" id="GO:0030154">
    <property type="term" value="P:cell differentiation"/>
    <property type="evidence" value="ECO:0007669"/>
    <property type="project" value="TreeGrafter"/>
</dbReference>
<dbReference type="Proteomes" id="UP000242457">
    <property type="component" value="Unassembled WGS sequence"/>
</dbReference>
<dbReference type="EMBL" id="KZ288445">
    <property type="protein sequence ID" value="PBC25643.1"/>
    <property type="molecule type" value="Genomic_DNA"/>
</dbReference>
<dbReference type="OrthoDB" id="1939715at2759"/>
<dbReference type="STRING" id="94128.A0A2A3E1M5"/>
<gene>
    <name evidence="4" type="ORF">APICC_08404</name>
</gene>
<feature type="region of interest" description="Disordered" evidence="2">
    <location>
        <begin position="385"/>
        <end position="640"/>
    </location>
</feature>
<feature type="compositionally biased region" description="Basic and acidic residues" evidence="2">
    <location>
        <begin position="398"/>
        <end position="447"/>
    </location>
</feature>
<feature type="compositionally biased region" description="Low complexity" evidence="2">
    <location>
        <begin position="172"/>
        <end position="183"/>
    </location>
</feature>
<reference evidence="4 5" key="1">
    <citation type="submission" date="2014-07" db="EMBL/GenBank/DDBJ databases">
        <title>Genomic and transcriptomic analysis on Apis cerana provide comprehensive insights into honey bee biology.</title>
        <authorList>
            <person name="Diao Q."/>
            <person name="Sun L."/>
            <person name="Zheng H."/>
            <person name="Zheng H."/>
            <person name="Xu S."/>
            <person name="Wang S."/>
            <person name="Zeng Z."/>
            <person name="Hu F."/>
            <person name="Su S."/>
            <person name="Wu J."/>
        </authorList>
    </citation>
    <scope>NUCLEOTIDE SEQUENCE [LARGE SCALE GENOMIC DNA]</scope>
    <source>
        <tissue evidence="4">Pupae without intestine</tissue>
    </source>
</reference>
<feature type="compositionally biased region" description="Low complexity" evidence="2">
    <location>
        <begin position="272"/>
        <end position="284"/>
    </location>
</feature>
<feature type="compositionally biased region" description="Basic and acidic residues" evidence="2">
    <location>
        <begin position="506"/>
        <end position="521"/>
    </location>
</feature>
<evidence type="ECO:0000256" key="1">
    <source>
        <dbReference type="ARBA" id="ARBA00022553"/>
    </source>
</evidence>
<feature type="compositionally biased region" description="Basic and acidic residues" evidence="2">
    <location>
        <begin position="530"/>
        <end position="544"/>
    </location>
</feature>